<evidence type="ECO:0000259" key="8">
    <source>
        <dbReference type="Pfam" id="PF13359"/>
    </source>
</evidence>
<keyword evidence="5" id="KW-0479">Metal-binding</keyword>
<dbReference type="PANTHER" id="PTHR22930">
    <property type="match status" value="1"/>
</dbReference>
<evidence type="ECO:0000313" key="10">
    <source>
        <dbReference type="Proteomes" id="UP000694392"/>
    </source>
</evidence>
<evidence type="ECO:0000313" key="9">
    <source>
        <dbReference type="Ensembl" id="ENSSPUP00000012877.1"/>
    </source>
</evidence>
<keyword evidence="10" id="KW-1185">Reference proteome</keyword>
<keyword evidence="6" id="KW-0378">Hydrolase</keyword>
<keyword evidence="4" id="KW-0540">Nuclease</keyword>
<reference evidence="9" key="2">
    <citation type="submission" date="2025-09" db="UniProtKB">
        <authorList>
            <consortium name="Ensembl"/>
        </authorList>
    </citation>
    <scope>IDENTIFICATION</scope>
</reference>
<dbReference type="GO" id="GO:0016787">
    <property type="term" value="F:hydrolase activity"/>
    <property type="evidence" value="ECO:0007669"/>
    <property type="project" value="UniProtKB-KW"/>
</dbReference>
<protein>
    <recommendedName>
        <fullName evidence="8">DDE Tnp4 domain-containing protein</fullName>
    </recommendedName>
</protein>
<dbReference type="GO" id="GO:0005634">
    <property type="term" value="C:nucleus"/>
    <property type="evidence" value="ECO:0007669"/>
    <property type="project" value="UniProtKB-SubCell"/>
</dbReference>
<accession>A0A8D0GRT4</accession>
<comment type="cofactor">
    <cofactor evidence="1">
        <name>a divalent metal cation</name>
        <dbReference type="ChEBI" id="CHEBI:60240"/>
    </cofactor>
</comment>
<evidence type="ECO:0000256" key="2">
    <source>
        <dbReference type="ARBA" id="ARBA00004123"/>
    </source>
</evidence>
<keyword evidence="7" id="KW-0539">Nucleus</keyword>
<dbReference type="PANTHER" id="PTHR22930:SF206">
    <property type="entry name" value="NUCLEASE HARBI1"/>
    <property type="match status" value="1"/>
</dbReference>
<evidence type="ECO:0000256" key="7">
    <source>
        <dbReference type="ARBA" id="ARBA00023242"/>
    </source>
</evidence>
<dbReference type="Pfam" id="PF13359">
    <property type="entry name" value="DDE_Tnp_4"/>
    <property type="match status" value="1"/>
</dbReference>
<name>A0A8D0GRT4_SPHPU</name>
<evidence type="ECO:0000256" key="5">
    <source>
        <dbReference type="ARBA" id="ARBA00022723"/>
    </source>
</evidence>
<organism evidence="9 10">
    <name type="scientific">Sphenodon punctatus</name>
    <name type="common">Tuatara</name>
    <name type="synonym">Hatteria punctata</name>
    <dbReference type="NCBI Taxonomy" id="8508"/>
    <lineage>
        <taxon>Eukaryota</taxon>
        <taxon>Metazoa</taxon>
        <taxon>Chordata</taxon>
        <taxon>Craniata</taxon>
        <taxon>Vertebrata</taxon>
        <taxon>Euteleostomi</taxon>
        <taxon>Lepidosauria</taxon>
        <taxon>Sphenodontia</taxon>
        <taxon>Sphenodontidae</taxon>
        <taxon>Sphenodon</taxon>
    </lineage>
</organism>
<dbReference type="Proteomes" id="UP000694392">
    <property type="component" value="Unplaced"/>
</dbReference>
<comment type="subcellular location">
    <subcellularLocation>
        <location evidence="2">Nucleus</location>
    </subcellularLocation>
</comment>
<proteinExistence type="inferred from homology"/>
<evidence type="ECO:0000256" key="6">
    <source>
        <dbReference type="ARBA" id="ARBA00022801"/>
    </source>
</evidence>
<feature type="domain" description="DDE Tnp4" evidence="8">
    <location>
        <begin position="153"/>
        <end position="314"/>
    </location>
</feature>
<comment type="similarity">
    <text evidence="3">Belongs to the HARBI1 family.</text>
</comment>
<dbReference type="GeneTree" id="ENSGT00940000163810"/>
<dbReference type="InterPro" id="IPR045249">
    <property type="entry name" value="HARBI1-like"/>
</dbReference>
<evidence type="ECO:0000256" key="4">
    <source>
        <dbReference type="ARBA" id="ARBA00022722"/>
    </source>
</evidence>
<dbReference type="OMA" id="MINSEQD"/>
<dbReference type="Ensembl" id="ENSSPUT00000013740.1">
    <property type="protein sequence ID" value="ENSSPUP00000012877.1"/>
    <property type="gene ID" value="ENSSPUG00000009934.1"/>
</dbReference>
<evidence type="ECO:0000256" key="1">
    <source>
        <dbReference type="ARBA" id="ARBA00001968"/>
    </source>
</evidence>
<reference evidence="9" key="1">
    <citation type="submission" date="2025-08" db="UniProtKB">
        <authorList>
            <consortium name="Ensembl"/>
        </authorList>
    </citation>
    <scope>IDENTIFICATION</scope>
</reference>
<evidence type="ECO:0000256" key="3">
    <source>
        <dbReference type="ARBA" id="ARBA00006958"/>
    </source>
</evidence>
<sequence>MIGESMSEIESALPTRRSAWTIPRSDDWWDNVVNGPAYGNDRWINDFRMPQEVFMKLVDAIRPSLVKRTTNMRRPITPEKRVAITVWKLATPNSYRTVSAQFGVGVATVCVIVSDVCKAINETLLGRVVGFASMLDIMHGFQRHGFPHCMGAIDGSHIEIRAPTVDPEQYVCRKKYYSFVLQAVADTRLLFRDVYAGYPGLAHDSKILHSSPIFCHKYTGIFRPDQVIMLEGVPIHPVLLGDKAYPLMPWLLRPYDDGESPAADRFLLRFNHCRNFVERAFGLLKGRFQMLLKCVDMQLENAVEAVVACCVLHNIIQTDGEALDWDEGSIPDAPQNNIVVPSVGNLPRGYKRLGVVVRESYCAHFERELNMGILWRPTHH</sequence>
<dbReference type="AlphaFoldDB" id="A0A8D0GRT4"/>
<dbReference type="InterPro" id="IPR027806">
    <property type="entry name" value="HARBI1_dom"/>
</dbReference>
<dbReference type="GO" id="GO:0046872">
    <property type="term" value="F:metal ion binding"/>
    <property type="evidence" value="ECO:0007669"/>
    <property type="project" value="UniProtKB-KW"/>
</dbReference>
<dbReference type="GO" id="GO:0004518">
    <property type="term" value="F:nuclease activity"/>
    <property type="evidence" value="ECO:0007669"/>
    <property type="project" value="UniProtKB-KW"/>
</dbReference>